<dbReference type="RefSeq" id="WP_142539883.1">
    <property type="nucleotide sequence ID" value="NZ_BMIE01000007.1"/>
</dbReference>
<dbReference type="Pfam" id="PF16244">
    <property type="entry name" value="DUF4901"/>
    <property type="match status" value="1"/>
</dbReference>
<dbReference type="InterPro" id="IPR001119">
    <property type="entry name" value="SLH_dom"/>
</dbReference>
<dbReference type="AlphaFoldDB" id="A0A544T1W5"/>
<reference evidence="4 5" key="1">
    <citation type="submission" date="2019-05" db="EMBL/GenBank/DDBJ databases">
        <title>Psychrobacillus vulpis sp. nov., a new species isolated from feces of a red fox that inhabits in The Tablas de Daimiel Natural Park, Albacete, Spain.</title>
        <authorList>
            <person name="Rodriguez M."/>
            <person name="Reina J.C."/>
            <person name="Bejar V."/>
            <person name="Llamas I."/>
        </authorList>
    </citation>
    <scope>NUCLEOTIDE SEQUENCE [LARGE SCALE GENOMIC DNA]</scope>
    <source>
        <strain evidence="4 5">NEAU-3TGS17</strain>
    </source>
</reference>
<evidence type="ECO:0000256" key="1">
    <source>
        <dbReference type="ARBA" id="ARBA00022729"/>
    </source>
</evidence>
<organism evidence="4 5">
    <name type="scientific">Psychrobacillus lasiicapitis</name>
    <dbReference type="NCBI Taxonomy" id="1636719"/>
    <lineage>
        <taxon>Bacteria</taxon>
        <taxon>Bacillati</taxon>
        <taxon>Bacillota</taxon>
        <taxon>Bacilli</taxon>
        <taxon>Bacillales</taxon>
        <taxon>Bacillaceae</taxon>
        <taxon>Psychrobacillus</taxon>
    </lineage>
</organism>
<sequence>MAKLKKFGIVLASSALSFGMFSSIASASPNEEGQQERIQIQVASTENVFTKNDLIKKFHELFPKKFDFLTSSDFYMGGAHIYPDDNTVRYDLSFNKTIDGKRVYGSVGFVGEKLEIEQFYYQPALEKDSLFPAKVSKEAAKKIAVDFVGQFLNGEEYELEPNYYNYYPQQILTEPIRYSFSFARTENKVSIADQRIEVTVLGNGEIVNFYKNPIKSEKATFDDAKQIIDQQKILEKVKENLSASLQYQLNNDYQTGERNVQLIYQPTMKWQGVHASTGKWLTSNGYVEEVPKTTKIEKLAANPLPPKQKGITVESAKKIAEQFLNLKSDKVKLTISSLDEIENYNGQPVISVQYMYNYANGGTGGSIEINKNTGEIIQYYDVKSHLLEQIGEKQKTEKPISKEAALAQAVKYLKEWAPSYLHNYAMPVDEPFFEKGMSNYYFNFPRVVNGIVVQGDQIGVQIAADGSLGSLNISFQEVENWPAIDKVISAEDAKAKLKEALSLKLNYLKQGIDVDNHHYDLVYSPTFNEDPMSYLDAQTGEWKSIYGANNTTVISHPWAEEELNYLISAKILDIKNKKDFNADASITKGEALKVVMNSISYFYSGGYYGNRENMPQTFDNIDPKHPLYQSIERAVEMGVIKPAKSFDMDAKVTREELAAWYIRVLGLEQAGKHSDIYKLNFADANKVNKEYAGYVALASSLGLLETDQDKFNPEQEVTYAELAASTIRLAHEMSEKRNGLYY</sequence>
<feature type="chain" id="PRO_5022063970" description="SLH domain-containing protein" evidence="2">
    <location>
        <begin position="28"/>
        <end position="742"/>
    </location>
</feature>
<proteinExistence type="predicted"/>
<protein>
    <recommendedName>
        <fullName evidence="3">SLH domain-containing protein</fullName>
    </recommendedName>
</protein>
<dbReference type="OrthoDB" id="2953630at2"/>
<accession>A0A544T1W5</accession>
<evidence type="ECO:0000259" key="3">
    <source>
        <dbReference type="PROSITE" id="PS51272"/>
    </source>
</evidence>
<feature type="signal peptide" evidence="2">
    <location>
        <begin position="1"/>
        <end position="27"/>
    </location>
</feature>
<evidence type="ECO:0000313" key="4">
    <source>
        <dbReference type="EMBL" id="TQR11439.1"/>
    </source>
</evidence>
<comment type="caution">
    <text evidence="4">The sequence shown here is derived from an EMBL/GenBank/DDBJ whole genome shotgun (WGS) entry which is preliminary data.</text>
</comment>
<dbReference type="Proteomes" id="UP000317316">
    <property type="component" value="Unassembled WGS sequence"/>
</dbReference>
<dbReference type="EMBL" id="VDGH01000009">
    <property type="protein sequence ID" value="TQR11439.1"/>
    <property type="molecule type" value="Genomic_DNA"/>
</dbReference>
<evidence type="ECO:0000256" key="2">
    <source>
        <dbReference type="SAM" id="SignalP"/>
    </source>
</evidence>
<gene>
    <name evidence="4" type="ORF">FG382_15980</name>
</gene>
<evidence type="ECO:0000313" key="5">
    <source>
        <dbReference type="Proteomes" id="UP000317316"/>
    </source>
</evidence>
<keyword evidence="1 2" id="KW-0732">Signal</keyword>
<dbReference type="PROSITE" id="PS51272">
    <property type="entry name" value="SLH"/>
    <property type="match status" value="2"/>
</dbReference>
<feature type="domain" description="SLH" evidence="3">
    <location>
        <begin position="614"/>
        <end position="675"/>
    </location>
</feature>
<keyword evidence="5" id="KW-1185">Reference proteome</keyword>
<feature type="domain" description="SLH" evidence="3">
    <location>
        <begin position="678"/>
        <end position="740"/>
    </location>
</feature>
<name>A0A544T1W5_9BACI</name>
<dbReference type="Pfam" id="PF00395">
    <property type="entry name" value="SLH"/>
    <property type="match status" value="2"/>
</dbReference>
<dbReference type="InterPro" id="IPR032599">
    <property type="entry name" value="YcdB/YcdC_rep_domain"/>
</dbReference>